<reference evidence="1 2" key="1">
    <citation type="submission" date="2015-04" db="EMBL/GenBank/DDBJ databases">
        <title>Complete Genome Sequence of Brevibacterium flavum ATCC 15168.</title>
        <authorList>
            <person name="Ahn J."/>
            <person name="Park G."/>
            <person name="Jeon W."/>
            <person name="Jang Y."/>
            <person name="Jang M."/>
            <person name="Lee H."/>
            <person name="Lee H."/>
        </authorList>
    </citation>
    <scope>NUCLEOTIDE SEQUENCE [LARGE SCALE GENOMIC DNA]</scope>
    <source>
        <strain evidence="1 2">ATCC 15168</strain>
    </source>
</reference>
<keyword evidence="2" id="KW-1185">Reference proteome</keyword>
<accession>A0A0F6WPV2</accession>
<evidence type="ECO:0000313" key="2">
    <source>
        <dbReference type="Proteomes" id="UP000034037"/>
    </source>
</evidence>
<dbReference type="HOGENOM" id="CLU_2697384_0_0_11"/>
<dbReference type="PATRIC" id="fig|92706.3.peg.572"/>
<dbReference type="Proteomes" id="UP000034037">
    <property type="component" value="Chromosome"/>
</dbReference>
<gene>
    <name evidence="1" type="ORF">YH66_02760</name>
</gene>
<evidence type="ECO:0000313" key="1">
    <source>
        <dbReference type="EMBL" id="AKF26542.1"/>
    </source>
</evidence>
<dbReference type="EMBL" id="CP011309">
    <property type="protein sequence ID" value="AKF26542.1"/>
    <property type="molecule type" value="Genomic_DNA"/>
</dbReference>
<dbReference type="AlphaFoldDB" id="A0A0F6WPV2"/>
<name>A0A0F6WPV2_9CORY</name>
<proteinExistence type="predicted"/>
<sequence>MTLSNRFFQTTLIKVLALQERKRVTNSNATTQSIPIARESKGEIFHLVLRVLLATNRTGAFPRNLLDPFYEAP</sequence>
<organism evidence="1 2">
    <name type="scientific">[Brevibacterium] flavum</name>
    <dbReference type="NCBI Taxonomy" id="92706"/>
    <lineage>
        <taxon>Bacteria</taxon>
        <taxon>Bacillati</taxon>
        <taxon>Actinomycetota</taxon>
        <taxon>Actinomycetes</taxon>
        <taxon>Mycobacteriales</taxon>
        <taxon>Corynebacteriaceae</taxon>
        <taxon>Corynebacterium</taxon>
    </lineage>
</organism>
<protein>
    <submittedName>
        <fullName evidence="1">Uncharacterized protein</fullName>
    </submittedName>
</protein>